<protein>
    <submittedName>
        <fullName evidence="2">Uncharacterized protein</fullName>
    </submittedName>
</protein>
<feature type="compositionally biased region" description="Polar residues" evidence="1">
    <location>
        <begin position="80"/>
        <end position="100"/>
    </location>
</feature>
<dbReference type="AlphaFoldDB" id="A0AAW1IE63"/>
<proteinExistence type="predicted"/>
<feature type="region of interest" description="Disordered" evidence="1">
    <location>
        <begin position="79"/>
        <end position="100"/>
    </location>
</feature>
<sequence length="100" mass="11353">MPPCAEAPISFCIPRKSGKVRRLTRQIWRGDFLAISKKFEVSGGFVFVRGVEACQFLLGIQIKFRHRLVNLRQQHLHPLEQSQKNSRSVSEPETATSSST</sequence>
<reference evidence="2 3" key="1">
    <citation type="journal article" date="2024" name="BMC Genomics">
        <title>De novo assembly and annotation of Popillia japonica's genome with initial clues to its potential as an invasive pest.</title>
        <authorList>
            <person name="Cucini C."/>
            <person name="Boschi S."/>
            <person name="Funari R."/>
            <person name="Cardaioli E."/>
            <person name="Iannotti N."/>
            <person name="Marturano G."/>
            <person name="Paoli F."/>
            <person name="Bruttini M."/>
            <person name="Carapelli A."/>
            <person name="Frati F."/>
            <person name="Nardi F."/>
        </authorList>
    </citation>
    <scope>NUCLEOTIDE SEQUENCE [LARGE SCALE GENOMIC DNA]</scope>
    <source>
        <strain evidence="2">DMR45628</strain>
    </source>
</reference>
<evidence type="ECO:0000313" key="3">
    <source>
        <dbReference type="Proteomes" id="UP001458880"/>
    </source>
</evidence>
<accession>A0AAW1IE63</accession>
<gene>
    <name evidence="2" type="ORF">QE152_g36126</name>
</gene>
<keyword evidence="3" id="KW-1185">Reference proteome</keyword>
<name>A0AAW1IE63_POPJA</name>
<evidence type="ECO:0000256" key="1">
    <source>
        <dbReference type="SAM" id="MobiDB-lite"/>
    </source>
</evidence>
<dbReference type="Proteomes" id="UP001458880">
    <property type="component" value="Unassembled WGS sequence"/>
</dbReference>
<evidence type="ECO:0000313" key="2">
    <source>
        <dbReference type="EMBL" id="KAK9687649.1"/>
    </source>
</evidence>
<dbReference type="EMBL" id="JASPKY010000631">
    <property type="protein sequence ID" value="KAK9687649.1"/>
    <property type="molecule type" value="Genomic_DNA"/>
</dbReference>
<organism evidence="2 3">
    <name type="scientific">Popillia japonica</name>
    <name type="common">Japanese beetle</name>
    <dbReference type="NCBI Taxonomy" id="7064"/>
    <lineage>
        <taxon>Eukaryota</taxon>
        <taxon>Metazoa</taxon>
        <taxon>Ecdysozoa</taxon>
        <taxon>Arthropoda</taxon>
        <taxon>Hexapoda</taxon>
        <taxon>Insecta</taxon>
        <taxon>Pterygota</taxon>
        <taxon>Neoptera</taxon>
        <taxon>Endopterygota</taxon>
        <taxon>Coleoptera</taxon>
        <taxon>Polyphaga</taxon>
        <taxon>Scarabaeiformia</taxon>
        <taxon>Scarabaeidae</taxon>
        <taxon>Rutelinae</taxon>
        <taxon>Popillia</taxon>
    </lineage>
</organism>
<comment type="caution">
    <text evidence="2">The sequence shown here is derived from an EMBL/GenBank/DDBJ whole genome shotgun (WGS) entry which is preliminary data.</text>
</comment>